<feature type="region of interest" description="Disordered" evidence="1">
    <location>
        <begin position="176"/>
        <end position="283"/>
    </location>
</feature>
<reference evidence="2" key="1">
    <citation type="journal article" date="2020" name="bioRxiv">
        <title>Whole genome comparisons of ergot fungi reveals the divergence and evolution of species within the genus Claviceps are the result of varying mechanisms driving genome evolution and host range expansion.</title>
        <authorList>
            <person name="Wyka S.A."/>
            <person name="Mondo S.J."/>
            <person name="Liu M."/>
            <person name="Dettman J."/>
            <person name="Nalam V."/>
            <person name="Broders K.D."/>
        </authorList>
    </citation>
    <scope>NUCLEOTIDE SEQUENCE</scope>
    <source>
        <strain evidence="2">CCC 489</strain>
    </source>
</reference>
<feature type="compositionally biased region" description="Low complexity" evidence="1">
    <location>
        <begin position="272"/>
        <end position="283"/>
    </location>
</feature>
<feature type="region of interest" description="Disordered" evidence="1">
    <location>
        <begin position="314"/>
        <end position="367"/>
    </location>
</feature>
<organism evidence="2 3">
    <name type="scientific">Claviceps africana</name>
    <dbReference type="NCBI Taxonomy" id="83212"/>
    <lineage>
        <taxon>Eukaryota</taxon>
        <taxon>Fungi</taxon>
        <taxon>Dikarya</taxon>
        <taxon>Ascomycota</taxon>
        <taxon>Pezizomycotina</taxon>
        <taxon>Sordariomycetes</taxon>
        <taxon>Hypocreomycetidae</taxon>
        <taxon>Hypocreales</taxon>
        <taxon>Clavicipitaceae</taxon>
        <taxon>Claviceps</taxon>
    </lineage>
</organism>
<gene>
    <name evidence="2" type="ORF">E4U42_003570</name>
</gene>
<feature type="compositionally biased region" description="Polar residues" evidence="1">
    <location>
        <begin position="336"/>
        <end position="367"/>
    </location>
</feature>
<protein>
    <submittedName>
        <fullName evidence="2">Uncharacterized protein</fullName>
    </submittedName>
</protein>
<evidence type="ECO:0000313" key="2">
    <source>
        <dbReference type="EMBL" id="KAG5926153.1"/>
    </source>
</evidence>
<comment type="caution">
    <text evidence="2">The sequence shown here is derived from an EMBL/GenBank/DDBJ whole genome shotgun (WGS) entry which is preliminary data.</text>
</comment>
<evidence type="ECO:0000313" key="3">
    <source>
        <dbReference type="Proteomes" id="UP000811619"/>
    </source>
</evidence>
<evidence type="ECO:0000256" key="1">
    <source>
        <dbReference type="SAM" id="MobiDB-lite"/>
    </source>
</evidence>
<proteinExistence type="predicted"/>
<dbReference type="Proteomes" id="UP000811619">
    <property type="component" value="Unassembled WGS sequence"/>
</dbReference>
<dbReference type="EMBL" id="SRPY01000295">
    <property type="protein sequence ID" value="KAG5926153.1"/>
    <property type="molecule type" value="Genomic_DNA"/>
</dbReference>
<sequence>MAAVIPAPDPARLLAPILPVLPVAAACAQPAAHVLPLLSPILRQRVQLLSGPGSGSGSASESWLRLLCYDAAKAVRLAAIACGPDLEPHPVSGEVEVDWARDAETRFRRLDHETLQALVALPELGLAFRLVYCVDDKKVAGGGGDDDGWRIGEVTVTEKPLSFSQFGDAPTIAEAERRYKDASSRTKAASAALTQQEQQQVGDGGGDDRDGKTTSSNNDNNNNNNHDHDGDDDDDDDDDYWNLYDKTPEATPAANRSPAPRPTAVSSHNVPQSQAETSSSSAAEDAYFSQYAHVQPAMDNHDPDEEAHAAQLLHNPPAPMPASQSNTYPESELKSKFQSGFQSEFQSEAATTPLRQPYPDSSTSSPASNTVARLEYLAGQQAQNEYGVKQHISRTIRSLYMLATASGIPADDFHSLIRTELECLSMMDGGGEFGAVTNAVGG</sequence>
<dbReference type="OrthoDB" id="5578001at2759"/>
<name>A0A8K0NIQ8_9HYPO</name>
<feature type="compositionally biased region" description="Acidic residues" evidence="1">
    <location>
        <begin position="230"/>
        <end position="240"/>
    </location>
</feature>
<dbReference type="AlphaFoldDB" id="A0A8K0NIQ8"/>
<accession>A0A8K0NIQ8</accession>
<keyword evidence="3" id="KW-1185">Reference proteome</keyword>